<reference evidence="5" key="1">
    <citation type="submission" date="2017-03" db="EMBL/GenBank/DDBJ databases">
        <authorList>
            <person name="Herbold C."/>
        </authorList>
    </citation>
    <scope>NUCLEOTIDE SEQUENCE [LARGE SCALE GENOMIC DNA]</scope>
</reference>
<accession>A0A2H1FFA9</accession>
<dbReference type="AlphaFoldDB" id="A0A2H1FFA9"/>
<proteinExistence type="predicted"/>
<dbReference type="SUPFAM" id="SSF52540">
    <property type="entry name" value="P-loop containing nucleoside triphosphate hydrolases"/>
    <property type="match status" value="1"/>
</dbReference>
<dbReference type="GO" id="GO:0005524">
    <property type="term" value="F:ATP binding"/>
    <property type="evidence" value="ECO:0007669"/>
    <property type="project" value="UniProtKB-KW"/>
</dbReference>
<organism evidence="4 5">
    <name type="scientific">Candidatus Nitrosotalea okcheonensis</name>
    <dbReference type="NCBI Taxonomy" id="1903276"/>
    <lineage>
        <taxon>Archaea</taxon>
        <taxon>Nitrososphaerota</taxon>
        <taxon>Nitrososphaeria</taxon>
        <taxon>Nitrosotaleales</taxon>
        <taxon>Nitrosotaleaceae</taxon>
        <taxon>Nitrosotalea</taxon>
    </lineage>
</organism>
<dbReference type="Pfam" id="PF07088">
    <property type="entry name" value="GvpD_P-loop"/>
    <property type="match status" value="1"/>
</dbReference>
<evidence type="ECO:0000313" key="4">
    <source>
        <dbReference type="EMBL" id="SMH71446.1"/>
    </source>
</evidence>
<evidence type="ECO:0000256" key="1">
    <source>
        <dbReference type="ARBA" id="ARBA00022741"/>
    </source>
</evidence>
<keyword evidence="5" id="KW-1185">Reference proteome</keyword>
<dbReference type="InterPro" id="IPR009788">
    <property type="entry name" value="GvpD_P-loop"/>
</dbReference>
<dbReference type="EMBL" id="LT841358">
    <property type="protein sequence ID" value="SMH71446.1"/>
    <property type="molecule type" value="Genomic_DNA"/>
</dbReference>
<dbReference type="Gene3D" id="3.40.50.300">
    <property type="entry name" value="P-loop containing nucleotide triphosphate hydrolases"/>
    <property type="match status" value="2"/>
</dbReference>
<protein>
    <submittedName>
        <fullName evidence="4">Putative gas vesicle protein GvpD</fullName>
    </submittedName>
</protein>
<evidence type="ECO:0000256" key="2">
    <source>
        <dbReference type="ARBA" id="ARBA00022840"/>
    </source>
</evidence>
<dbReference type="RefSeq" id="WP_157927414.1">
    <property type="nucleotide sequence ID" value="NZ_LT841358.1"/>
</dbReference>
<dbReference type="InterPro" id="IPR027417">
    <property type="entry name" value="P-loop_NTPase"/>
</dbReference>
<gene>
    <name evidence="4" type="primary">gvpD</name>
    <name evidence="4" type="ORF">NCS_11253</name>
</gene>
<dbReference type="Proteomes" id="UP000230607">
    <property type="component" value="Chromosome 1"/>
</dbReference>
<keyword evidence="1" id="KW-0547">Nucleotide-binding</keyword>
<evidence type="ECO:0000313" key="5">
    <source>
        <dbReference type="Proteomes" id="UP000230607"/>
    </source>
</evidence>
<dbReference type="PANTHER" id="PTHR43637:SF2">
    <property type="entry name" value="PROTEIN GVPD 1"/>
    <property type="match status" value="1"/>
</dbReference>
<evidence type="ECO:0000259" key="3">
    <source>
        <dbReference type="SMART" id="SM00382"/>
    </source>
</evidence>
<dbReference type="PANTHER" id="PTHR43637">
    <property type="entry name" value="UPF0273 PROTEIN TM_0370"/>
    <property type="match status" value="1"/>
</dbReference>
<dbReference type="SMART" id="SM00382">
    <property type="entry name" value="AAA"/>
    <property type="match status" value="1"/>
</dbReference>
<keyword evidence="2" id="KW-0067">ATP-binding</keyword>
<sequence>MTEVGSYQLTGDKVKIPLELAHFLRQETYSLLIKGHTGTGKTTLALSILRKLNIDRNCLYISTRVSPDQLFQYHTWMDGFFNQPKKIDAPLDAPEEEENIHPTFVDARLDEPVTLFERITNELMDVRAPIIIIDSWDSIGCFMDKEASMSNSKVLQTWRERAGAKLIFVTENPEDRALDFLVDGIVELRQKYHNERIIREIRLSKLRGVRINKPSYIFSVNNGMFHSYDHYHPSEFLNPARFLQPKDNVRRDLIKTKSHFTTGYPELDEMLGDGFPTGCAVSVELGPHVSANVALAFLCKIITNFIASENLFLFQPLEKTGQGVILQYAKSLGLQSDLIKIISSTTQPKQSTATLRDNPNKHLDHIRQEIQKIKKKHPKKMLLTILGTEVTDLFSKDPSKQDRKSLSFIKSNSDLSIFVSRRLPDNRHTIMSDIVDVRLLIVEIDGTLCLQSETPWSHLYAITTSPENDNEINLGPIV</sequence>
<name>A0A2H1FFA9_9ARCH</name>
<feature type="domain" description="AAA+ ATPase" evidence="3">
    <location>
        <begin position="27"/>
        <end position="193"/>
    </location>
</feature>
<dbReference type="InterPro" id="IPR003593">
    <property type="entry name" value="AAA+_ATPase"/>
</dbReference>
<dbReference type="OrthoDB" id="12099at2157"/>